<protein>
    <submittedName>
        <fullName evidence="1">Uncharacterized protein</fullName>
    </submittedName>
</protein>
<proteinExistence type="predicted"/>
<evidence type="ECO:0000313" key="2">
    <source>
        <dbReference type="Proteomes" id="UP000199410"/>
    </source>
</evidence>
<reference evidence="1 2" key="1">
    <citation type="submission" date="2016-10" db="EMBL/GenBank/DDBJ databases">
        <authorList>
            <person name="Varghese N."/>
            <person name="Submissions S."/>
        </authorList>
    </citation>
    <scope>NUCLEOTIDE SEQUENCE [LARGE SCALE GENOMIC DNA]</scope>
    <source>
        <strain evidence="1 2">TC-13</strain>
    </source>
</reference>
<dbReference type="AlphaFoldDB" id="A0A1H9JKL3"/>
<dbReference type="Proteomes" id="UP000199410">
    <property type="component" value="Unassembled WGS sequence"/>
</dbReference>
<sequence length="101" mass="11421">MGNLDKISIENVQDNEFVSDLLKGLEQALRSETNSIELQKKIQPNAKGEIVTAIVIGLATNLIYDALKSIIKMYKSREDYDSNKKIKIDGKEHSLEEIEKN</sequence>
<evidence type="ECO:0000313" key="1">
    <source>
        <dbReference type="EMBL" id="SEQ87432.1"/>
    </source>
</evidence>
<name>A0A1H9JKL3_9BACI</name>
<dbReference type="RefSeq" id="WP_089986230.1">
    <property type="nucleotide sequence ID" value="NZ_FMVP01000008.1"/>
</dbReference>
<accession>A0A1H9JKL3</accession>
<gene>
    <name evidence="1" type="ORF">SAMN02787113_02551</name>
</gene>
<comment type="caution">
    <text evidence="1">The sequence shown here is derived from an EMBL/GenBank/DDBJ whole genome shotgun (WGS) entry which is preliminary data.</text>
</comment>
<dbReference type="EMBL" id="FOEL01000008">
    <property type="protein sequence ID" value="SEQ87432.1"/>
    <property type="molecule type" value="Genomic_DNA"/>
</dbReference>
<organism evidence="1 2">
    <name type="scientific">Lysinibacillus fusiformis</name>
    <dbReference type="NCBI Taxonomy" id="28031"/>
    <lineage>
        <taxon>Bacteria</taxon>
        <taxon>Bacillati</taxon>
        <taxon>Bacillota</taxon>
        <taxon>Bacilli</taxon>
        <taxon>Bacillales</taxon>
        <taxon>Bacillaceae</taxon>
        <taxon>Lysinibacillus</taxon>
    </lineage>
</organism>